<proteinExistence type="predicted"/>
<accession>A0ABD7ZC95</accession>
<organism evidence="1 2">
    <name type="scientific">Lacticaseibacillus zeae subsp. silagei</name>
    <dbReference type="NCBI Taxonomy" id="3068307"/>
    <lineage>
        <taxon>Bacteria</taxon>
        <taxon>Bacillati</taxon>
        <taxon>Bacillota</taxon>
        <taxon>Bacilli</taxon>
        <taxon>Lactobacillales</taxon>
        <taxon>Lactobacillaceae</taxon>
        <taxon>Lacticaseibacillus</taxon>
    </lineage>
</organism>
<evidence type="ECO:0000313" key="2">
    <source>
        <dbReference type="Proteomes" id="UP001229832"/>
    </source>
</evidence>
<reference evidence="1 2" key="1">
    <citation type="submission" date="2023-08" db="EMBL/GenBank/DDBJ databases">
        <authorList>
            <person name="Buchebner-Jance M."/>
        </authorList>
    </citation>
    <scope>NUCLEOTIDE SEQUENCE [LARGE SCALE GENOMIC DNA]</scope>
    <source>
        <strain evidence="1 2">NCIMB 15475</strain>
    </source>
</reference>
<gene>
    <name evidence="1" type="ORF">LACZS2_001127</name>
</gene>
<dbReference type="Proteomes" id="UP001229832">
    <property type="component" value="Chromosome"/>
</dbReference>
<dbReference type="EMBL" id="CP132485">
    <property type="protein sequence ID" value="WLV84649.1"/>
    <property type="molecule type" value="Genomic_DNA"/>
</dbReference>
<evidence type="ECO:0000313" key="1">
    <source>
        <dbReference type="EMBL" id="WLV84649.1"/>
    </source>
</evidence>
<dbReference type="AlphaFoldDB" id="A0ABD7ZC95"/>
<name>A0ABD7ZC95_LACZE</name>
<protein>
    <submittedName>
        <fullName evidence="1">ArpU family phage packaging/lysis transcriptional regulator</fullName>
    </submittedName>
</protein>
<keyword evidence="2" id="KW-1185">Reference proteome</keyword>
<dbReference type="NCBIfam" id="TIGR01637">
    <property type="entry name" value="phage_arpU"/>
    <property type="match status" value="1"/>
</dbReference>
<dbReference type="InterPro" id="IPR006524">
    <property type="entry name" value="ArpU-like"/>
</dbReference>
<sequence length="145" mass="16493">MTLIPEIDENATRTKAREILKDFRTLSRIGGVYLSDIKSPVIDGMPKTHSVNNLVDGKLAKVVSARISVELIEHALMALTTTSFWTLFYSYCNKEILTYDQIAYRMQGYSRESIKKLKNRALLEFAEAYQGENLLVFKSPEKAPN</sequence>
<dbReference type="RefSeq" id="WP_306402802.1">
    <property type="nucleotide sequence ID" value="NZ_CP132485.1"/>
</dbReference>